<keyword evidence="4" id="KW-0520">NAD</keyword>
<dbReference type="InterPro" id="IPR039697">
    <property type="entry name" value="Alcohol_dehydrogenase_Fe"/>
</dbReference>
<comment type="catalytic activity">
    <reaction evidence="5">
        <text>a primary alcohol + NAD(+) = an aldehyde + NADH + H(+)</text>
        <dbReference type="Rhea" id="RHEA:10736"/>
        <dbReference type="ChEBI" id="CHEBI:15378"/>
        <dbReference type="ChEBI" id="CHEBI:15734"/>
        <dbReference type="ChEBI" id="CHEBI:17478"/>
        <dbReference type="ChEBI" id="CHEBI:57540"/>
        <dbReference type="ChEBI" id="CHEBI:57945"/>
        <dbReference type="EC" id="1.1.1.1"/>
    </reaction>
</comment>
<dbReference type="SUPFAM" id="SSF56796">
    <property type="entry name" value="Dehydroquinate synthase-like"/>
    <property type="match status" value="1"/>
</dbReference>
<dbReference type="Gene3D" id="1.20.1090.10">
    <property type="entry name" value="Dehydroquinate synthase-like - alpha domain"/>
    <property type="match status" value="1"/>
</dbReference>
<feature type="domain" description="Alcohol dehydrogenase iron-type/glycerol dehydrogenase GldA" evidence="6">
    <location>
        <begin position="12"/>
        <end position="177"/>
    </location>
</feature>
<comment type="similarity">
    <text evidence="2">Belongs to the iron-containing alcohol dehydrogenase family.</text>
</comment>
<protein>
    <submittedName>
        <fullName evidence="8">Long-chain-alcohol dehydrogenase 1</fullName>
        <ecNumber evidence="8">1.1.1.192</ecNumber>
    </submittedName>
</protein>
<evidence type="ECO:0000256" key="4">
    <source>
        <dbReference type="ARBA" id="ARBA00023027"/>
    </source>
</evidence>
<dbReference type="AlphaFoldDB" id="A0A2R8CC21"/>
<dbReference type="PANTHER" id="PTHR11496:SF102">
    <property type="entry name" value="ALCOHOL DEHYDROGENASE 4"/>
    <property type="match status" value="1"/>
</dbReference>
<dbReference type="Gene3D" id="3.40.50.1970">
    <property type="match status" value="1"/>
</dbReference>
<gene>
    <name evidence="8" type="primary">adh1_1</name>
    <name evidence="8" type="ORF">TRM7615_03461</name>
</gene>
<evidence type="ECO:0000259" key="6">
    <source>
        <dbReference type="Pfam" id="PF00465"/>
    </source>
</evidence>
<dbReference type="InterPro" id="IPR001670">
    <property type="entry name" value="ADH_Fe/GldA"/>
</dbReference>
<evidence type="ECO:0000256" key="3">
    <source>
        <dbReference type="ARBA" id="ARBA00023002"/>
    </source>
</evidence>
<proteinExistence type="inferred from homology"/>
<evidence type="ECO:0000259" key="7">
    <source>
        <dbReference type="Pfam" id="PF25137"/>
    </source>
</evidence>
<evidence type="ECO:0000313" key="9">
    <source>
        <dbReference type="Proteomes" id="UP000244898"/>
    </source>
</evidence>
<dbReference type="FunFam" id="3.40.50.1970:FF:000003">
    <property type="entry name" value="Alcohol dehydrogenase, iron-containing"/>
    <property type="match status" value="1"/>
</dbReference>
<dbReference type="EC" id="1.1.1.192" evidence="8"/>
<dbReference type="GO" id="GO:0046872">
    <property type="term" value="F:metal ion binding"/>
    <property type="evidence" value="ECO:0007669"/>
    <property type="project" value="InterPro"/>
</dbReference>
<evidence type="ECO:0000313" key="8">
    <source>
        <dbReference type="EMBL" id="SPJ29935.1"/>
    </source>
</evidence>
<dbReference type="EMBL" id="ONZG01000009">
    <property type="protein sequence ID" value="SPJ29935.1"/>
    <property type="molecule type" value="Genomic_DNA"/>
</dbReference>
<name>A0A2R8CC21_9RHOB</name>
<dbReference type="PROSITE" id="PS00913">
    <property type="entry name" value="ADH_IRON_1"/>
    <property type="match status" value="1"/>
</dbReference>
<dbReference type="Pfam" id="PF25137">
    <property type="entry name" value="ADH_Fe_C"/>
    <property type="match status" value="1"/>
</dbReference>
<reference evidence="9" key="1">
    <citation type="submission" date="2018-03" db="EMBL/GenBank/DDBJ databases">
        <authorList>
            <person name="Rodrigo-Torres L."/>
            <person name="Arahal R. D."/>
            <person name="Lucena T."/>
        </authorList>
    </citation>
    <scope>NUCLEOTIDE SEQUENCE [LARGE SCALE GENOMIC DNA]</scope>
    <source>
        <strain evidence="9">CECT 7615</strain>
    </source>
</reference>
<sequence>MQAFNMGRVPPVTFGAGRIRKVGDIVAGLGGGPVLVIADAILAELGVTDTLAESLTAKGVSFELAADIAGEPKQALVDALCARAREAQAKVVIGLGGGAAMDAAKLVAAIAKSGQPAQTFDLAAQPLPDTGLPSIAIPTTAGTGSEVTRTSVISRADGSKGWFWGEELMFHQAVLDPELTLSLPPHLTAWTGIDAVAHALEGSTARTTSLAGLMYGLEALRIMSDALPRAVADGSDIEARGQVLWGSMVAGLSLHNCNTHMGHNISHSLGSLSRVHHGLATGLGLEVSMPWLVERPEGAENYARAAEALGAAAEARALPGALSNLMRACGIPAALPAECADVSVSALAAEMRNPANHGMAKNAACPISDEELDEIAGMMMALPVAKSAA</sequence>
<evidence type="ECO:0000256" key="2">
    <source>
        <dbReference type="ARBA" id="ARBA00007358"/>
    </source>
</evidence>
<organism evidence="8 9">
    <name type="scientific">Falsiruegeria mediterranea M17</name>
    <dbReference type="NCBI Taxonomy" id="1200281"/>
    <lineage>
        <taxon>Bacteria</taxon>
        <taxon>Pseudomonadati</taxon>
        <taxon>Pseudomonadota</taxon>
        <taxon>Alphaproteobacteria</taxon>
        <taxon>Rhodobacterales</taxon>
        <taxon>Roseobacteraceae</taxon>
        <taxon>Falsiruegeria</taxon>
    </lineage>
</organism>
<keyword evidence="9" id="KW-1185">Reference proteome</keyword>
<feature type="domain" description="Fe-containing alcohol dehydrogenase-like C-terminal" evidence="7">
    <location>
        <begin position="188"/>
        <end position="336"/>
    </location>
</feature>
<keyword evidence="3 8" id="KW-0560">Oxidoreductase</keyword>
<dbReference type="GO" id="GO:0050060">
    <property type="term" value="F:long-chain-alcohol dehydrogenase activity"/>
    <property type="evidence" value="ECO:0007669"/>
    <property type="project" value="UniProtKB-EC"/>
</dbReference>
<accession>A0A2R8CC21</accession>
<dbReference type="PANTHER" id="PTHR11496">
    <property type="entry name" value="ALCOHOL DEHYDROGENASE"/>
    <property type="match status" value="1"/>
</dbReference>
<comment type="cofactor">
    <cofactor evidence="1">
        <name>Fe cation</name>
        <dbReference type="ChEBI" id="CHEBI:24875"/>
    </cofactor>
</comment>
<dbReference type="GO" id="GO:0004022">
    <property type="term" value="F:alcohol dehydrogenase (NAD+) activity"/>
    <property type="evidence" value="ECO:0007669"/>
    <property type="project" value="UniProtKB-EC"/>
</dbReference>
<dbReference type="InterPro" id="IPR056798">
    <property type="entry name" value="ADH_Fe_C"/>
</dbReference>
<evidence type="ECO:0000256" key="1">
    <source>
        <dbReference type="ARBA" id="ARBA00001962"/>
    </source>
</evidence>
<dbReference type="Pfam" id="PF00465">
    <property type="entry name" value="Fe-ADH"/>
    <property type="match status" value="1"/>
</dbReference>
<dbReference type="Proteomes" id="UP000244898">
    <property type="component" value="Unassembled WGS sequence"/>
</dbReference>
<dbReference type="RefSeq" id="WP_165821462.1">
    <property type="nucleotide sequence ID" value="NZ_ONZG01000009.1"/>
</dbReference>
<evidence type="ECO:0000256" key="5">
    <source>
        <dbReference type="ARBA" id="ARBA00049243"/>
    </source>
</evidence>
<dbReference type="InterPro" id="IPR018211">
    <property type="entry name" value="ADH_Fe_CS"/>
</dbReference>